<dbReference type="RefSeq" id="XP_016444814.1">
    <property type="nucleotide sequence ID" value="XM_016589328.1"/>
</dbReference>
<keyword evidence="6" id="KW-0539">Nucleus</keyword>
<organism evidence="11">
    <name type="scientific">Nicotiana tabacum</name>
    <name type="common">Common tobacco</name>
    <dbReference type="NCBI Taxonomy" id="4097"/>
    <lineage>
        <taxon>Eukaryota</taxon>
        <taxon>Viridiplantae</taxon>
        <taxon>Streptophyta</taxon>
        <taxon>Embryophyta</taxon>
        <taxon>Tracheophyta</taxon>
        <taxon>Spermatophyta</taxon>
        <taxon>Magnoliopsida</taxon>
        <taxon>eudicotyledons</taxon>
        <taxon>Gunneridae</taxon>
        <taxon>Pentapetalae</taxon>
        <taxon>asterids</taxon>
        <taxon>lamiids</taxon>
        <taxon>Solanales</taxon>
        <taxon>Solanaceae</taxon>
        <taxon>Nicotianoideae</taxon>
        <taxon>Nicotianeae</taxon>
        <taxon>Nicotiana</taxon>
    </lineage>
</organism>
<evidence type="ECO:0000256" key="4">
    <source>
        <dbReference type="ARBA" id="ARBA00023125"/>
    </source>
</evidence>
<dbReference type="KEGG" id="nta:107770063"/>
<dbReference type="GO" id="GO:0005634">
    <property type="term" value="C:nucleus"/>
    <property type="evidence" value="ECO:0000318"/>
    <property type="project" value="GO_Central"/>
</dbReference>
<evidence type="ECO:0000259" key="10">
    <source>
        <dbReference type="PROSITE" id="PS51294"/>
    </source>
</evidence>
<feature type="domain" description="Myb-like" evidence="9">
    <location>
        <begin position="103"/>
        <end position="153"/>
    </location>
</feature>
<proteinExistence type="predicted"/>
<feature type="region of interest" description="Disordered" evidence="7">
    <location>
        <begin position="31"/>
        <end position="56"/>
    </location>
</feature>
<dbReference type="PANTHER" id="PTHR47995:SF14">
    <property type="entry name" value="TRANSCRIPTION FACTOR GAMYB-LIKE"/>
    <property type="match status" value="1"/>
</dbReference>
<evidence type="ECO:0000256" key="2">
    <source>
        <dbReference type="ARBA" id="ARBA00022737"/>
    </source>
</evidence>
<dbReference type="PaxDb" id="4097-A0A1S3XY87"/>
<evidence type="ECO:0000313" key="11">
    <source>
        <dbReference type="RefSeq" id="XP_016444814.1"/>
    </source>
</evidence>
<dbReference type="GO" id="GO:0003700">
    <property type="term" value="F:DNA-binding transcription factor activity"/>
    <property type="evidence" value="ECO:0000318"/>
    <property type="project" value="GO_Central"/>
</dbReference>
<dbReference type="SMR" id="A0A1S3XY87"/>
<dbReference type="PANTHER" id="PTHR47995">
    <property type="entry name" value="TRANSCRIPTION FACTOR MYB33-RELATED"/>
    <property type="match status" value="1"/>
</dbReference>
<evidence type="ECO:0000256" key="1">
    <source>
        <dbReference type="ARBA" id="ARBA00004123"/>
    </source>
</evidence>
<dbReference type="OrthoDB" id="2143914at2759"/>
<gene>
    <name evidence="11" type="primary">LOC107770063</name>
</gene>
<dbReference type="OMA" id="DYRHMAS"/>
<accession>A0A1S3XY87</accession>
<feature type="region of interest" description="Disordered" evidence="7">
    <location>
        <begin position="356"/>
        <end position="382"/>
    </location>
</feature>
<evidence type="ECO:0000256" key="6">
    <source>
        <dbReference type="ARBA" id="ARBA00023242"/>
    </source>
</evidence>
<evidence type="ECO:0000256" key="7">
    <source>
        <dbReference type="SAM" id="MobiDB-lite"/>
    </source>
</evidence>
<evidence type="ECO:0000256" key="5">
    <source>
        <dbReference type="ARBA" id="ARBA00023163"/>
    </source>
</evidence>
<dbReference type="InterPro" id="IPR009057">
    <property type="entry name" value="Homeodomain-like_sf"/>
</dbReference>
<feature type="region of interest" description="Disordered" evidence="7">
    <location>
        <begin position="394"/>
        <end position="413"/>
    </location>
</feature>
<evidence type="ECO:0000256" key="8">
    <source>
        <dbReference type="SAM" id="SignalP"/>
    </source>
</evidence>
<dbReference type="AlphaFoldDB" id="A0A1S3XY87"/>
<feature type="chain" id="PRO_5010255673" evidence="8">
    <location>
        <begin position="24"/>
        <end position="467"/>
    </location>
</feature>
<evidence type="ECO:0000259" key="9">
    <source>
        <dbReference type="PROSITE" id="PS50090"/>
    </source>
</evidence>
<sequence length="467" mass="51419">TDHRLFAPSLCGQLLQLLSSVNAVDRMTSKVGVDSPSVEEASGGGSTRGGVPLKKGPWTKEEDAILMDYIRKHGEGNWSAVQKHSGLARCGKSCRLRWANHLRPDLKKGALTPEEVRHINELHAKMGNKWAQIAAKLPGRTDNEIKNYWNTRIKKRQRAGLQIYPPDISFQAFSENKQNKELGIFSSANSHPDFLPINGFTIPTVEFKKLEPSQLLYPRALLNIAASSFFDIPATSLLAQGLSSSNTCSGLSTMHPSKRIRGSESWFFGLNDDLFQACHQYQNDGSLLAQSLGFSSSYTHNLTSDHHPSFSVEIPGSHAPLNGNSSSSEPKWAKKLELPSLQIQMENWGSPSPLPSLESFDTLIQSPPNEHADSGSLSPRNSGLLDAVLYESQTSKASKNNSHQETSCDVDDSYPDLQETQWGRYSDPISPLGHSAASVLSKYTPMEVHWMSPPVNSDGGWLSRRLT</sequence>
<dbReference type="SUPFAM" id="SSF46689">
    <property type="entry name" value="Homeodomain-like"/>
    <property type="match status" value="1"/>
</dbReference>
<dbReference type="PROSITE" id="PS50090">
    <property type="entry name" value="MYB_LIKE"/>
    <property type="match status" value="2"/>
</dbReference>
<feature type="domain" description="HTH myb-type" evidence="10">
    <location>
        <begin position="107"/>
        <end position="157"/>
    </location>
</feature>
<protein>
    <submittedName>
        <fullName evidence="11">Transcription factor GAMYB-like</fullName>
    </submittedName>
</protein>
<dbReference type="FunFam" id="1.10.10.60:FF:000001">
    <property type="entry name" value="MYB-related transcription factor"/>
    <property type="match status" value="1"/>
</dbReference>
<keyword evidence="3" id="KW-0805">Transcription regulation</keyword>
<feature type="domain" description="HTH myb-type" evidence="10">
    <location>
        <begin position="50"/>
        <end position="106"/>
    </location>
</feature>
<feature type="compositionally biased region" description="Polar residues" evidence="7">
    <location>
        <begin position="394"/>
        <end position="407"/>
    </location>
</feature>
<dbReference type="CDD" id="cd00167">
    <property type="entry name" value="SANT"/>
    <property type="match status" value="2"/>
</dbReference>
<dbReference type="GO" id="GO:0000976">
    <property type="term" value="F:transcription cis-regulatory region binding"/>
    <property type="evidence" value="ECO:0007669"/>
    <property type="project" value="UniProtKB-ARBA"/>
</dbReference>
<feature type="signal peptide" evidence="8">
    <location>
        <begin position="1"/>
        <end position="23"/>
    </location>
</feature>
<feature type="domain" description="Myb-like" evidence="9">
    <location>
        <begin position="50"/>
        <end position="102"/>
    </location>
</feature>
<dbReference type="Pfam" id="PF00249">
    <property type="entry name" value="Myb_DNA-binding"/>
    <property type="match status" value="2"/>
</dbReference>
<keyword evidence="2" id="KW-0677">Repeat</keyword>
<keyword evidence="8" id="KW-0732">Signal</keyword>
<feature type="region of interest" description="Disordered" evidence="7">
    <location>
        <begin position="309"/>
        <end position="331"/>
    </location>
</feature>
<comment type="subcellular location">
    <subcellularLocation>
        <location evidence="1">Nucleus</location>
    </subcellularLocation>
</comment>
<keyword evidence="5" id="KW-0804">Transcription</keyword>
<dbReference type="SMART" id="SM00717">
    <property type="entry name" value="SANT"/>
    <property type="match status" value="2"/>
</dbReference>
<evidence type="ECO:0000256" key="3">
    <source>
        <dbReference type="ARBA" id="ARBA00023015"/>
    </source>
</evidence>
<dbReference type="GO" id="GO:0006355">
    <property type="term" value="P:regulation of DNA-templated transcription"/>
    <property type="evidence" value="ECO:0000318"/>
    <property type="project" value="GO_Central"/>
</dbReference>
<dbReference type="InterPro" id="IPR017930">
    <property type="entry name" value="Myb_dom"/>
</dbReference>
<name>A0A1S3XY87_TOBAC</name>
<feature type="non-terminal residue" evidence="11">
    <location>
        <position position="1"/>
    </location>
</feature>
<dbReference type="PROSITE" id="PS51294">
    <property type="entry name" value="HTH_MYB"/>
    <property type="match status" value="2"/>
</dbReference>
<dbReference type="Gene3D" id="1.10.10.60">
    <property type="entry name" value="Homeodomain-like"/>
    <property type="match status" value="2"/>
</dbReference>
<dbReference type="InterPro" id="IPR001005">
    <property type="entry name" value="SANT/Myb"/>
</dbReference>
<keyword evidence="4" id="KW-0238">DNA-binding</keyword>
<dbReference type="GO" id="GO:0010597">
    <property type="term" value="P:green leaf volatile biosynthetic process"/>
    <property type="evidence" value="ECO:0007669"/>
    <property type="project" value="UniProtKB-ARBA"/>
</dbReference>
<reference evidence="11" key="1">
    <citation type="submission" date="2025-08" db="UniProtKB">
        <authorList>
            <consortium name="RefSeq"/>
        </authorList>
    </citation>
    <scope>IDENTIFICATION</scope>
</reference>